<name>A0ABY4W2W4_9BURK</name>
<proteinExistence type="predicted"/>
<accession>A0ABY4W2W4</accession>
<dbReference type="EMBL" id="CP098736">
    <property type="protein sequence ID" value="USE81375.1"/>
    <property type="molecule type" value="Genomic_DNA"/>
</dbReference>
<evidence type="ECO:0000313" key="1">
    <source>
        <dbReference type="EMBL" id="USE81375.1"/>
    </source>
</evidence>
<protein>
    <submittedName>
        <fullName evidence="1">Uncharacterized protein</fullName>
    </submittedName>
</protein>
<evidence type="ECO:0000313" key="2">
    <source>
        <dbReference type="Proteomes" id="UP001056648"/>
    </source>
</evidence>
<gene>
    <name evidence="1" type="ORF">NDR89_16905</name>
</gene>
<reference evidence="1" key="1">
    <citation type="submission" date="2022-06" db="EMBL/GenBank/DDBJ databases">
        <title>Complete genome sequence and characterization of Cupriavidus gilardii QJ1 isolated from contaminating cells.</title>
        <authorList>
            <person name="Qi J."/>
        </authorList>
    </citation>
    <scope>NUCLEOTIDE SEQUENCE</scope>
    <source>
        <strain evidence="1">QJ1</strain>
    </source>
</reference>
<keyword evidence="2" id="KW-1185">Reference proteome</keyword>
<organism evidence="1 2">
    <name type="scientific">Cupriavidus gilardii</name>
    <dbReference type="NCBI Taxonomy" id="82541"/>
    <lineage>
        <taxon>Bacteria</taxon>
        <taxon>Pseudomonadati</taxon>
        <taxon>Pseudomonadota</taxon>
        <taxon>Betaproteobacteria</taxon>
        <taxon>Burkholderiales</taxon>
        <taxon>Burkholderiaceae</taxon>
        <taxon>Cupriavidus</taxon>
    </lineage>
</organism>
<dbReference type="RefSeq" id="WP_252253787.1">
    <property type="nucleotide sequence ID" value="NZ_CP098736.1"/>
</dbReference>
<sequence length="93" mass="9988">MATVERFDTLLALTDLVDFDDLAEDFWTLTTFSVFLADFDDLLAASAMGAAISAADTSMVAATEGRGRVPRNLRNGRSNRDMILGRASGMAPV</sequence>
<dbReference type="Proteomes" id="UP001056648">
    <property type="component" value="Chromosome 2"/>
</dbReference>